<dbReference type="PRINTS" id="PR00864">
    <property type="entry name" value="PREPILNPTASE"/>
</dbReference>
<dbReference type="Proteomes" id="UP000262210">
    <property type="component" value="Unassembled WGS sequence"/>
</dbReference>
<dbReference type="Gene3D" id="1.20.120.1220">
    <property type="match status" value="1"/>
</dbReference>
<feature type="transmembrane region" description="Helical" evidence="3">
    <location>
        <begin position="199"/>
        <end position="217"/>
    </location>
</feature>
<evidence type="ECO:0000256" key="2">
    <source>
        <dbReference type="RuleBase" id="RU003793"/>
    </source>
</evidence>
<protein>
    <submittedName>
        <fullName evidence="5">Prepilin peptidase</fullName>
    </submittedName>
</protein>
<dbReference type="EMBL" id="DPSM01000015">
    <property type="protein sequence ID" value="HCK00263.1"/>
    <property type="molecule type" value="Genomic_DNA"/>
</dbReference>
<proteinExistence type="inferred from homology"/>
<reference evidence="5 6" key="1">
    <citation type="journal article" date="2018" name="Nat. Biotechnol.">
        <title>A standardized bacterial taxonomy based on genome phylogeny substantially revises the tree of life.</title>
        <authorList>
            <person name="Parks D.H."/>
            <person name="Chuvochina M."/>
            <person name="Waite D.W."/>
            <person name="Rinke C."/>
            <person name="Skarshewski A."/>
            <person name="Chaumeil P.A."/>
            <person name="Hugenholtz P."/>
        </authorList>
    </citation>
    <scope>NUCLEOTIDE SEQUENCE [LARGE SCALE GENOMIC DNA]</scope>
    <source>
        <strain evidence="5">UBA11264</strain>
    </source>
</reference>
<name>A0A9C7QU93_9GAMM</name>
<dbReference type="InterPro" id="IPR050882">
    <property type="entry name" value="Prepilin_peptidase/N-MTase"/>
</dbReference>
<feature type="domain" description="Prepilin type IV endopeptidase peptidase" evidence="4">
    <location>
        <begin position="77"/>
        <end position="181"/>
    </location>
</feature>
<dbReference type="GO" id="GO:0005886">
    <property type="term" value="C:plasma membrane"/>
    <property type="evidence" value="ECO:0007669"/>
    <property type="project" value="TreeGrafter"/>
</dbReference>
<accession>A0A9C7QU93</accession>
<organism evidence="5 6">
    <name type="scientific">Serratia grimesii</name>
    <dbReference type="NCBI Taxonomy" id="82995"/>
    <lineage>
        <taxon>Bacteria</taxon>
        <taxon>Pseudomonadati</taxon>
        <taxon>Pseudomonadota</taxon>
        <taxon>Gammaproteobacteria</taxon>
        <taxon>Enterobacterales</taxon>
        <taxon>Yersiniaceae</taxon>
        <taxon>Serratia</taxon>
    </lineage>
</organism>
<keyword evidence="3" id="KW-0472">Membrane</keyword>
<dbReference type="GO" id="GO:0006465">
    <property type="term" value="P:signal peptide processing"/>
    <property type="evidence" value="ECO:0007669"/>
    <property type="project" value="TreeGrafter"/>
</dbReference>
<evidence type="ECO:0000256" key="3">
    <source>
        <dbReference type="SAM" id="Phobius"/>
    </source>
</evidence>
<feature type="transmembrane region" description="Helical" evidence="3">
    <location>
        <begin position="114"/>
        <end position="134"/>
    </location>
</feature>
<dbReference type="InterPro" id="IPR000045">
    <property type="entry name" value="Prepilin_IV_endopep_pep"/>
</dbReference>
<comment type="caution">
    <text evidence="5">The sequence shown here is derived from an EMBL/GenBank/DDBJ whole genome shotgun (WGS) entry which is preliminary data.</text>
</comment>
<feature type="transmembrane region" description="Helical" evidence="3">
    <location>
        <begin position="47"/>
        <end position="65"/>
    </location>
</feature>
<feature type="transmembrane region" description="Helical" evidence="3">
    <location>
        <begin position="9"/>
        <end position="27"/>
    </location>
</feature>
<dbReference type="Pfam" id="PF01478">
    <property type="entry name" value="Peptidase_A24"/>
    <property type="match status" value="1"/>
</dbReference>
<keyword evidence="3" id="KW-1133">Transmembrane helix</keyword>
<feature type="transmembrane region" description="Helical" evidence="3">
    <location>
        <begin position="72"/>
        <end position="94"/>
    </location>
</feature>
<evidence type="ECO:0000256" key="1">
    <source>
        <dbReference type="ARBA" id="ARBA00005801"/>
    </source>
</evidence>
<sequence>MLDSPQFDLWYRGLFILAMLLSAAAAIRLIDSLSQGPISPPSPQTTRWIWLIALGAGLAALPFGIPLPQRVLLLPVAALLLALAFIDWQCRLLPDRLTQPLLWAGLLVNQQGYFASLTEAVTGATAGYLSLWLINAAYRRRHETDGIGQGDFKLLAALGAWTGWAALPVLVTVAAAAGLCTTAAACLLRKTDWHSPLPFGLYLAVSGWWVLLSTAEIG</sequence>
<dbReference type="GO" id="GO:0004190">
    <property type="term" value="F:aspartic-type endopeptidase activity"/>
    <property type="evidence" value="ECO:0007669"/>
    <property type="project" value="InterPro"/>
</dbReference>
<feature type="transmembrane region" description="Helical" evidence="3">
    <location>
        <begin position="154"/>
        <end position="179"/>
    </location>
</feature>
<dbReference type="PANTHER" id="PTHR30487">
    <property type="entry name" value="TYPE 4 PREPILIN-LIKE PROTEINS LEADER PEPTIDE-PROCESSING ENZYME"/>
    <property type="match status" value="1"/>
</dbReference>
<evidence type="ECO:0000313" key="6">
    <source>
        <dbReference type="Proteomes" id="UP000262210"/>
    </source>
</evidence>
<comment type="similarity">
    <text evidence="1 2">Belongs to the peptidase A24 family.</text>
</comment>
<evidence type="ECO:0000313" key="5">
    <source>
        <dbReference type="EMBL" id="HCK00263.1"/>
    </source>
</evidence>
<keyword evidence="3" id="KW-0812">Transmembrane</keyword>
<gene>
    <name evidence="5" type="ORF">DHV72_09570</name>
</gene>
<dbReference type="RefSeq" id="WP_261442003.1">
    <property type="nucleotide sequence ID" value="NZ_CAMKHR010000002.1"/>
</dbReference>
<evidence type="ECO:0000259" key="4">
    <source>
        <dbReference type="Pfam" id="PF01478"/>
    </source>
</evidence>
<dbReference type="InterPro" id="IPR014032">
    <property type="entry name" value="Peptidase_A24A_bac"/>
</dbReference>
<dbReference type="PANTHER" id="PTHR30487:SF0">
    <property type="entry name" value="PREPILIN LEADER PEPTIDASE_N-METHYLTRANSFERASE-RELATED"/>
    <property type="match status" value="1"/>
</dbReference>
<dbReference type="AlphaFoldDB" id="A0A9C7QU93"/>